<organism evidence="1 2">
    <name type="scientific">Actinomadura darangshiensis</name>
    <dbReference type="NCBI Taxonomy" id="705336"/>
    <lineage>
        <taxon>Bacteria</taxon>
        <taxon>Bacillati</taxon>
        <taxon>Actinomycetota</taxon>
        <taxon>Actinomycetes</taxon>
        <taxon>Streptosporangiales</taxon>
        <taxon>Thermomonosporaceae</taxon>
        <taxon>Actinomadura</taxon>
    </lineage>
</organism>
<gene>
    <name evidence="1" type="ORF">E1293_05460</name>
</gene>
<dbReference type="OrthoDB" id="3542456at2"/>
<evidence type="ECO:0000313" key="2">
    <source>
        <dbReference type="Proteomes" id="UP000295578"/>
    </source>
</evidence>
<comment type="caution">
    <text evidence="1">The sequence shown here is derived from an EMBL/GenBank/DDBJ whole genome shotgun (WGS) entry which is preliminary data.</text>
</comment>
<dbReference type="EMBL" id="SMKY01000014">
    <property type="protein sequence ID" value="TDD89107.1"/>
    <property type="molecule type" value="Genomic_DNA"/>
</dbReference>
<evidence type="ECO:0000313" key="1">
    <source>
        <dbReference type="EMBL" id="TDD89107.1"/>
    </source>
</evidence>
<dbReference type="RefSeq" id="WP_132194449.1">
    <property type="nucleotide sequence ID" value="NZ_SMKY01000014.1"/>
</dbReference>
<proteinExistence type="predicted"/>
<protein>
    <submittedName>
        <fullName evidence="1">Transcriptional regulator</fullName>
    </submittedName>
</protein>
<reference evidence="1 2" key="1">
    <citation type="submission" date="2019-03" db="EMBL/GenBank/DDBJ databases">
        <title>Draft genome sequences of novel Actinobacteria.</title>
        <authorList>
            <person name="Sahin N."/>
            <person name="Ay H."/>
            <person name="Saygin H."/>
        </authorList>
    </citation>
    <scope>NUCLEOTIDE SEQUENCE [LARGE SCALE GENOMIC DNA]</scope>
    <source>
        <strain evidence="1 2">DSM 45941</strain>
    </source>
</reference>
<dbReference type="Proteomes" id="UP000295578">
    <property type="component" value="Unassembled WGS sequence"/>
</dbReference>
<keyword evidence="2" id="KW-1185">Reference proteome</keyword>
<name>A0A4V6PF21_9ACTN</name>
<sequence>MLGADPIVFPAVFAALYAAHEVGDHWLQTHGQACGKGAPGWSGRLLCARHVATLTAVKAAAVALVALVLALPVNPYALGVALAVDAVSHYWADRRFTLLRLADWLGRTLIHGKGEFARLGDGAAAPTGTGAYALDQSWHVGWLFAAALLASLGVSA</sequence>
<dbReference type="AlphaFoldDB" id="A0A4V6PF21"/>
<accession>A0A4V6PF21</accession>